<dbReference type="SUPFAM" id="SSF141694">
    <property type="entry name" value="AF2212/PG0164-like"/>
    <property type="match status" value="1"/>
</dbReference>
<dbReference type="Gene3D" id="2.40.30.100">
    <property type="entry name" value="AF2212/PG0164-like"/>
    <property type="match status" value="1"/>
</dbReference>
<gene>
    <name evidence="1" type="ORF">KLO01_13800</name>
</gene>
<evidence type="ECO:0000313" key="1">
    <source>
        <dbReference type="EMBL" id="GEQ13333.1"/>
    </source>
</evidence>
<dbReference type="Proteomes" id="UP000321793">
    <property type="component" value="Unassembled WGS sequence"/>
</dbReference>
<organism evidence="1 2">
    <name type="scientific">Knoellia locipacati</name>
    <dbReference type="NCBI Taxonomy" id="882824"/>
    <lineage>
        <taxon>Bacteria</taxon>
        <taxon>Bacillati</taxon>
        <taxon>Actinomycetota</taxon>
        <taxon>Actinomycetes</taxon>
        <taxon>Micrococcales</taxon>
        <taxon>Intrasporangiaceae</taxon>
        <taxon>Knoellia</taxon>
    </lineage>
</organism>
<comment type="caution">
    <text evidence="1">The sequence shown here is derived from an EMBL/GenBank/DDBJ whole genome shotgun (WGS) entry which is preliminary data.</text>
</comment>
<reference evidence="1 2" key="1">
    <citation type="submission" date="2019-07" db="EMBL/GenBank/DDBJ databases">
        <title>Whole genome shotgun sequence of Knoellia locipacati NBRC 109775.</title>
        <authorList>
            <person name="Hosoyama A."/>
            <person name="Uohara A."/>
            <person name="Ohji S."/>
            <person name="Ichikawa N."/>
        </authorList>
    </citation>
    <scope>NUCLEOTIDE SEQUENCE [LARGE SCALE GENOMIC DNA]</scope>
    <source>
        <strain evidence="1 2">NBRC 109775</strain>
    </source>
</reference>
<dbReference type="EMBL" id="BKBA01000004">
    <property type="protein sequence ID" value="GEQ13333.1"/>
    <property type="molecule type" value="Genomic_DNA"/>
</dbReference>
<accession>A0A512SZI6</accession>
<keyword evidence="2" id="KW-1185">Reference proteome</keyword>
<protein>
    <recommendedName>
        <fullName evidence="3">DUF1905 domain-containing protein</fullName>
    </recommendedName>
</protein>
<dbReference type="OrthoDB" id="9808666at2"/>
<dbReference type="InterPro" id="IPR015018">
    <property type="entry name" value="DUF1905"/>
</dbReference>
<dbReference type="RefSeq" id="WP_147063496.1">
    <property type="nucleotide sequence ID" value="NZ_BAABDN010000001.1"/>
</dbReference>
<evidence type="ECO:0000313" key="2">
    <source>
        <dbReference type="Proteomes" id="UP000321793"/>
    </source>
</evidence>
<name>A0A512SZI6_9MICO</name>
<sequence length="99" mass="10977">MRRRFTAPLWQWQARDGWYFVTLPADVADEIADGIADLDRAPSGFGAVRVRVTVGRTTWDTSVFPDATLGSYVLPVKKAVRNAESLTEGSDVDVHLEVL</sequence>
<dbReference type="Pfam" id="PF08922">
    <property type="entry name" value="DUF1905"/>
    <property type="match status" value="1"/>
</dbReference>
<dbReference type="AlphaFoldDB" id="A0A512SZI6"/>
<evidence type="ECO:0008006" key="3">
    <source>
        <dbReference type="Google" id="ProtNLM"/>
    </source>
</evidence>
<proteinExistence type="predicted"/>
<dbReference type="InterPro" id="IPR037079">
    <property type="entry name" value="AF2212/PG0164-like_sf"/>
</dbReference>